<evidence type="ECO:0000313" key="2">
    <source>
        <dbReference type="Proteomes" id="UP000220836"/>
    </source>
</evidence>
<gene>
    <name evidence="1" type="ORF">PEV8663_03501</name>
</gene>
<protein>
    <submittedName>
        <fullName evidence="1">Uncharacterized protein</fullName>
    </submittedName>
</protein>
<dbReference type="AlphaFoldDB" id="A0A238KXI7"/>
<dbReference type="Proteomes" id="UP000220836">
    <property type="component" value="Unassembled WGS sequence"/>
</dbReference>
<reference evidence="1 2" key="1">
    <citation type="submission" date="2017-05" db="EMBL/GenBank/DDBJ databases">
        <authorList>
            <person name="Song R."/>
            <person name="Chenine A.L."/>
            <person name="Ruprecht R.M."/>
        </authorList>
    </citation>
    <scope>NUCLEOTIDE SEQUENCE [LARGE SCALE GENOMIC DNA]</scope>
    <source>
        <strain evidence="1 2">CECT 8663</strain>
    </source>
</reference>
<dbReference type="EMBL" id="FXYH01000015">
    <property type="protein sequence ID" value="SMX47291.1"/>
    <property type="molecule type" value="Genomic_DNA"/>
</dbReference>
<accession>A0A238KXI7</accession>
<proteinExistence type="predicted"/>
<keyword evidence="2" id="KW-1185">Reference proteome</keyword>
<evidence type="ECO:0000313" key="1">
    <source>
        <dbReference type="EMBL" id="SMX47291.1"/>
    </source>
</evidence>
<name>A0A238KXI7_9RHOB</name>
<organism evidence="1 2">
    <name type="scientific">Pelagimonas varians</name>
    <dbReference type="NCBI Taxonomy" id="696760"/>
    <lineage>
        <taxon>Bacteria</taxon>
        <taxon>Pseudomonadati</taxon>
        <taxon>Pseudomonadota</taxon>
        <taxon>Alphaproteobacteria</taxon>
        <taxon>Rhodobacterales</taxon>
        <taxon>Roseobacteraceae</taxon>
        <taxon>Pelagimonas</taxon>
    </lineage>
</organism>
<sequence length="65" mass="6527">MTQMGTHTSGAPLLTCRAKGNPPSCASILMVALGDTLEQVHAAITGALPALAGYRCVATSSTSSH</sequence>